<feature type="compositionally biased region" description="Low complexity" evidence="2">
    <location>
        <begin position="833"/>
        <end position="844"/>
    </location>
</feature>
<dbReference type="EMBL" id="CP063458">
    <property type="protein sequence ID" value="QOV89945.1"/>
    <property type="molecule type" value="Genomic_DNA"/>
</dbReference>
<feature type="region of interest" description="Disordered" evidence="2">
    <location>
        <begin position="1146"/>
        <end position="1177"/>
    </location>
</feature>
<evidence type="ECO:0000256" key="2">
    <source>
        <dbReference type="SAM" id="MobiDB-lite"/>
    </source>
</evidence>
<dbReference type="Proteomes" id="UP000593765">
    <property type="component" value="Chromosome"/>
</dbReference>
<evidence type="ECO:0000256" key="3">
    <source>
        <dbReference type="SAM" id="Phobius"/>
    </source>
</evidence>
<keyword evidence="5" id="KW-1185">Reference proteome</keyword>
<evidence type="ECO:0008006" key="6">
    <source>
        <dbReference type="Google" id="ProtNLM"/>
    </source>
</evidence>
<sequence length="1443" mass="157635">MPPTMDYAATGATLLDSLRNLRRRVKLLTVAYGAGIVLASAVGLILAVVLLDYILQLPAGPRAAVNLAALAVLGYAAWVRLVRPALASITLSDLAGRIENTFPQFDDTLRSTVVFTEAKDVPGSEVMKFRTVERATEVAKQVDLSQAVALKPVWGSIAVGLGALAAFILIAAFVDPNLRKIAADRLFAGDAVWPKTVEISMIDFPSQRIAAGGDVKISMKLAKGDVKQATIKYRYDNGAWQQEIVRADANGVFATTLKAQLDTNRDLAKLQIAIEAGDDEKTLPGVTVVPQLEIRQAVATVTPPAYSKLPPSQVNLAERPVVAAVGATVDLGITFNKPLDTAKGIRIVPSDSARQAPPVEWTFPRNGQASGRFNLTTGFKTEDSFRFTLRATDTDGFENQSALEYQITVHEDAKPMVVIDEPRQSEDRTPNATVPLRISADDDYGFDSVDLVVEGKGPALASRQPWIIPLVREGVAQAGVDWQLSPNSTVERKRFTAGFGWELDKLAGVTLKPGDKLEFFVRVRDNFDLAGQRHDPVDSSRLTITIISHDQFEAWMEERISTVRQELSGIKKTQDVLKSTTDEQSKETKERGKLDDAQKATMSRLANQQATAASQTKQSSQKLADLVKRATENKASEEGPKKAANEVAKQLDRTAEAPMKEATSKLNEAKDTKSDPKGSPQQQKQSAEQASQSLDQASQQQKNASEQLDQAMAKLNEFSGLRPAIEKLEDIKKKQDAVAKEYKEKLKDALGKKPEDMTTDQKKDAKELADRQAELSKETEKAIKDMEAKADKMEASKSDPAAAKAMKESAQAGKSQSVPQKQSNPQEDDGASQQMQKNQQANAQQKHKEIELGLDMMIEKLKAAERAKLEELQKQLAEMQDLLKALVARQSGHNIDNLLLQDPSAKKITDMTEADRVKLFEDARRDIAKLAELKPDLPVLTPSQEQTHRNTKDVAQKAQSLPDTAPAGKIFSAATKMEQAIVFLRQTKLTDAYQPPQVEALKNLLDALKLVDEAKKKADDQADQAKEESIKQAYVKILEKQKKIDAETLDLDKNGRDEEGNLKRSAAVRLSPDGLPKEQGELSTEAKKLGEQLASIKSIVYVWANKDIVNSMNEVKGDLAKPQTDVIVQTQQKRIEEQLEAMIKNLAQKPPEKKEFADRSGGGGGGGGGKPPPKMPTDVELRLLQDLQLAVNKATTIIDAAVKAAGGKKDAEKVTSLGGRQGELRNLLDTLIKAASQDKIALAPEPKDTEKLPEEASAQDIEDQEFMKELMENKVTADTVEKTIKLIGDRMGRSRQRLALDNDPGKTTQEIQKRIIMDLDNLIKLAQQQQQGGGKPQPGKPGDKPGEPQPGQGEGPQQAGKPGQQPGQQTGGTTAAGESSLSQGGAPNEDLSKELKEKMMEWGIITGRDRGAVMDSAGETTAEKYRKYVEDYYRELGKKATER</sequence>
<accession>A0A7M2WWS4</accession>
<keyword evidence="1" id="KW-0175">Coiled coil</keyword>
<keyword evidence="3" id="KW-0472">Membrane</keyword>
<evidence type="ECO:0000313" key="5">
    <source>
        <dbReference type="Proteomes" id="UP000593765"/>
    </source>
</evidence>
<feature type="transmembrane region" description="Helical" evidence="3">
    <location>
        <begin position="27"/>
        <end position="51"/>
    </location>
</feature>
<feature type="compositionally biased region" description="Polar residues" evidence="2">
    <location>
        <begin position="813"/>
        <end position="825"/>
    </location>
</feature>
<evidence type="ECO:0000256" key="1">
    <source>
        <dbReference type="SAM" id="Coils"/>
    </source>
</evidence>
<reference evidence="4 5" key="1">
    <citation type="submission" date="2020-10" db="EMBL/GenBank/DDBJ databases">
        <title>Wide distribution of Phycisphaera-like planctomycetes from WD2101 soil group in peatlands and genome analysis of the first cultivated representative.</title>
        <authorList>
            <person name="Dedysh S.N."/>
            <person name="Beletsky A.V."/>
            <person name="Ivanova A."/>
            <person name="Kulichevskaya I.S."/>
            <person name="Suzina N.E."/>
            <person name="Philippov D.A."/>
            <person name="Rakitin A.L."/>
            <person name="Mardanov A.V."/>
            <person name="Ravin N.V."/>
        </authorList>
    </citation>
    <scope>NUCLEOTIDE SEQUENCE [LARGE SCALE GENOMIC DNA]</scope>
    <source>
        <strain evidence="4 5">M1803</strain>
    </source>
</reference>
<feature type="compositionally biased region" description="Basic and acidic residues" evidence="2">
    <location>
        <begin position="574"/>
        <end position="598"/>
    </location>
</feature>
<feature type="region of interest" description="Disordered" evidence="2">
    <location>
        <begin position="1051"/>
        <end position="1080"/>
    </location>
</feature>
<feature type="compositionally biased region" description="Basic and acidic residues" evidence="2">
    <location>
        <begin position="651"/>
        <end position="676"/>
    </location>
</feature>
<feature type="transmembrane region" description="Helical" evidence="3">
    <location>
        <begin position="153"/>
        <end position="174"/>
    </location>
</feature>
<keyword evidence="3" id="KW-0812">Transmembrane</keyword>
<feature type="region of interest" description="Disordered" evidence="2">
    <location>
        <begin position="651"/>
        <end position="715"/>
    </location>
</feature>
<feature type="compositionally biased region" description="Low complexity" evidence="2">
    <location>
        <begin position="1349"/>
        <end position="1378"/>
    </location>
</feature>
<feature type="compositionally biased region" description="Basic and acidic residues" evidence="2">
    <location>
        <begin position="1051"/>
        <end position="1062"/>
    </location>
</feature>
<feature type="compositionally biased region" description="Basic and acidic residues" evidence="2">
    <location>
        <begin position="734"/>
        <end position="797"/>
    </location>
</feature>
<protein>
    <recommendedName>
        <fullName evidence="6">DUF4175 family protein</fullName>
    </recommendedName>
</protein>
<organism evidence="4 5">
    <name type="scientific">Humisphaera borealis</name>
    <dbReference type="NCBI Taxonomy" id="2807512"/>
    <lineage>
        <taxon>Bacteria</taxon>
        <taxon>Pseudomonadati</taxon>
        <taxon>Planctomycetota</taxon>
        <taxon>Phycisphaerae</taxon>
        <taxon>Tepidisphaerales</taxon>
        <taxon>Tepidisphaeraceae</taxon>
        <taxon>Humisphaera</taxon>
    </lineage>
</organism>
<feature type="compositionally biased region" description="Low complexity" evidence="2">
    <location>
        <begin position="679"/>
        <end position="701"/>
    </location>
</feature>
<feature type="region of interest" description="Disordered" evidence="2">
    <location>
        <begin position="734"/>
        <end position="847"/>
    </location>
</feature>
<feature type="compositionally biased region" description="Gly residues" evidence="2">
    <location>
        <begin position="1160"/>
        <end position="1169"/>
    </location>
</feature>
<feature type="compositionally biased region" description="Low complexity" evidence="2">
    <location>
        <begin position="608"/>
        <end position="622"/>
    </location>
</feature>
<proteinExistence type="predicted"/>
<feature type="transmembrane region" description="Helical" evidence="3">
    <location>
        <begin position="63"/>
        <end position="82"/>
    </location>
</feature>
<dbReference type="KEGG" id="hbs:IPV69_00805"/>
<feature type="region of interest" description="Disordered" evidence="2">
    <location>
        <begin position="574"/>
        <end position="624"/>
    </location>
</feature>
<name>A0A7M2WWS4_9BACT</name>
<dbReference type="RefSeq" id="WP_206293008.1">
    <property type="nucleotide sequence ID" value="NZ_CP063458.1"/>
</dbReference>
<feature type="coiled-coil region" evidence="1">
    <location>
        <begin position="1001"/>
        <end position="1031"/>
    </location>
</feature>
<evidence type="ECO:0000313" key="4">
    <source>
        <dbReference type="EMBL" id="QOV89945.1"/>
    </source>
</evidence>
<keyword evidence="3" id="KW-1133">Transmembrane helix</keyword>
<feature type="compositionally biased region" description="Low complexity" evidence="2">
    <location>
        <begin position="801"/>
        <end position="812"/>
    </location>
</feature>
<feature type="coiled-coil region" evidence="1">
    <location>
        <begin position="858"/>
        <end position="889"/>
    </location>
</feature>
<gene>
    <name evidence="4" type="ORF">IPV69_00805</name>
</gene>
<feature type="region of interest" description="Disordered" evidence="2">
    <location>
        <begin position="1326"/>
        <end position="1397"/>
    </location>
</feature>